<dbReference type="Pfam" id="PF00266">
    <property type="entry name" value="Aminotran_5"/>
    <property type="match status" value="1"/>
</dbReference>
<dbReference type="PANTHER" id="PTHR43092">
    <property type="entry name" value="L-CYSTEINE DESULFHYDRASE"/>
    <property type="match status" value="1"/>
</dbReference>
<dbReference type="InterPro" id="IPR015424">
    <property type="entry name" value="PyrdxlP-dep_Trfase"/>
</dbReference>
<evidence type="ECO:0000259" key="2">
    <source>
        <dbReference type="Pfam" id="PF00266"/>
    </source>
</evidence>
<dbReference type="PANTHER" id="PTHR43092:SF2">
    <property type="entry name" value="HERCYNYLCYSTEINE SULFOXIDE LYASE"/>
    <property type="match status" value="1"/>
</dbReference>
<sequence length="339" mass="38582">MEHQPVQFMTDKVYSALKESRIALSEFMGCNEDELVFFPNPTTATTNIIFNLDLEPGDEILMTNHEYGALVRAWTVWGKRTGIKIIQQNIPIPVDTEERFIEQFWKGVNARTKVIFISHITSPTALIFPIEQILARARDKGLITIVDGAHVPGQVDLDIHALGCDYYIGAIHKWLCGPKGSSFLFVKKEHQKWMKPVVYSWGKDGEDPGPSEFLQDFQWQGTRDMSAFLSIPTAIEFYHQEISSLQSKCREMNLHAFSEFQSILGTKPISSGGNWLGQMVSHPLPDHASPDLKEKLWTRHKIEIPVFEWNGLQLIRLSVQIYNQQNDIDSLMSALPSLI</sequence>
<keyword evidence="1" id="KW-0663">Pyridoxal phosphate</keyword>
<dbReference type="SUPFAM" id="SSF53383">
    <property type="entry name" value="PLP-dependent transferases"/>
    <property type="match status" value="1"/>
</dbReference>
<reference evidence="3" key="1">
    <citation type="submission" date="2018-05" db="EMBL/GenBank/DDBJ databases">
        <authorList>
            <person name="Lanie J.A."/>
            <person name="Ng W.-L."/>
            <person name="Kazmierczak K.M."/>
            <person name="Andrzejewski T.M."/>
            <person name="Davidsen T.M."/>
            <person name="Wayne K.J."/>
            <person name="Tettelin H."/>
            <person name="Glass J.I."/>
            <person name="Rusch D."/>
            <person name="Podicherti R."/>
            <person name="Tsui H.-C.T."/>
            <person name="Winkler M.E."/>
        </authorList>
    </citation>
    <scope>NUCLEOTIDE SEQUENCE</scope>
</reference>
<name>A0A382AGX2_9ZZZZ</name>
<dbReference type="InterPro" id="IPR015422">
    <property type="entry name" value="PyrdxlP-dep_Trfase_small"/>
</dbReference>
<protein>
    <recommendedName>
        <fullName evidence="2">Aminotransferase class V domain-containing protein</fullName>
    </recommendedName>
</protein>
<dbReference type="InterPro" id="IPR000192">
    <property type="entry name" value="Aminotrans_V_dom"/>
</dbReference>
<dbReference type="EMBL" id="UINC01025159">
    <property type="protein sequence ID" value="SVB00233.1"/>
    <property type="molecule type" value="Genomic_DNA"/>
</dbReference>
<dbReference type="InterPro" id="IPR015421">
    <property type="entry name" value="PyrdxlP-dep_Trfase_major"/>
</dbReference>
<gene>
    <name evidence="3" type="ORF">METZ01_LOCUS153087</name>
</gene>
<evidence type="ECO:0000256" key="1">
    <source>
        <dbReference type="ARBA" id="ARBA00022898"/>
    </source>
</evidence>
<dbReference type="Gene3D" id="3.90.1150.10">
    <property type="entry name" value="Aspartate Aminotransferase, domain 1"/>
    <property type="match status" value="1"/>
</dbReference>
<dbReference type="AlphaFoldDB" id="A0A382AGX2"/>
<evidence type="ECO:0000313" key="3">
    <source>
        <dbReference type="EMBL" id="SVB00233.1"/>
    </source>
</evidence>
<feature type="domain" description="Aminotransferase class V" evidence="2">
    <location>
        <begin position="9"/>
        <end position="331"/>
    </location>
</feature>
<organism evidence="3">
    <name type="scientific">marine metagenome</name>
    <dbReference type="NCBI Taxonomy" id="408172"/>
    <lineage>
        <taxon>unclassified sequences</taxon>
        <taxon>metagenomes</taxon>
        <taxon>ecological metagenomes</taxon>
    </lineage>
</organism>
<proteinExistence type="predicted"/>
<accession>A0A382AGX2</accession>
<dbReference type="Gene3D" id="3.40.640.10">
    <property type="entry name" value="Type I PLP-dependent aspartate aminotransferase-like (Major domain)"/>
    <property type="match status" value="1"/>
</dbReference>